<evidence type="ECO:0000256" key="7">
    <source>
        <dbReference type="ARBA" id="ARBA00023201"/>
    </source>
</evidence>
<evidence type="ECO:0000256" key="3">
    <source>
        <dbReference type="ARBA" id="ARBA00023027"/>
    </source>
</evidence>
<dbReference type="NCBIfam" id="TIGR01936">
    <property type="entry name" value="nqrA"/>
    <property type="match status" value="1"/>
</dbReference>
<keyword evidence="4 8" id="KW-0915">Sodium</keyword>
<dbReference type="NCBIfam" id="NF003761">
    <property type="entry name" value="PRK05352.1-4"/>
    <property type="match status" value="1"/>
</dbReference>
<keyword evidence="2 8" id="KW-1278">Translocase</keyword>
<dbReference type="PANTHER" id="PTHR37839:SF1">
    <property type="entry name" value="NA(+)-TRANSLOCATING NADH-QUINONE REDUCTASE SUBUNIT A"/>
    <property type="match status" value="1"/>
</dbReference>
<comment type="similarity">
    <text evidence="8">Belongs to the NqrA family.</text>
</comment>
<dbReference type="Pfam" id="PF24836">
    <property type="entry name" value="NQRA_2nd"/>
    <property type="match status" value="1"/>
</dbReference>
<proteinExistence type="inferred from homology"/>
<keyword evidence="7 8" id="KW-0739">Sodium transport</keyword>
<gene>
    <name evidence="8" type="primary">nqrA</name>
    <name evidence="12" type="ORF">GWK10_15540</name>
</gene>
<organism evidence="12 13">
    <name type="scientific">Spongiivirga citrea</name>
    <dbReference type="NCBI Taxonomy" id="1481457"/>
    <lineage>
        <taxon>Bacteria</taxon>
        <taxon>Pseudomonadati</taxon>
        <taxon>Bacteroidota</taxon>
        <taxon>Flavobacteriia</taxon>
        <taxon>Flavobacteriales</taxon>
        <taxon>Flavobacteriaceae</taxon>
        <taxon>Spongiivirga</taxon>
    </lineage>
</organism>
<evidence type="ECO:0000256" key="6">
    <source>
        <dbReference type="ARBA" id="ARBA00023075"/>
    </source>
</evidence>
<keyword evidence="3 8" id="KW-0520">NAD</keyword>
<keyword evidence="13" id="KW-1185">Reference proteome</keyword>
<evidence type="ECO:0000256" key="1">
    <source>
        <dbReference type="ARBA" id="ARBA00022448"/>
    </source>
</evidence>
<keyword evidence="5 8" id="KW-0406">Ion transport</keyword>
<dbReference type="RefSeq" id="WP_164033311.1">
    <property type="nucleotide sequence ID" value="NZ_JAABOQ010000006.1"/>
</dbReference>
<comment type="caution">
    <text evidence="12">The sequence shown here is derived from an EMBL/GenBank/DDBJ whole genome shotgun (WGS) entry which is preliminary data.</text>
</comment>
<protein>
    <recommendedName>
        <fullName evidence="8">Na(+)-translocating NADH-quinone reductase subunit A</fullName>
        <shortName evidence="8">Na(+)-NQR subunit A</shortName>
        <shortName evidence="8">Na(+)-translocating NQR subunit A</shortName>
        <ecNumber evidence="8">7.2.1.1</ecNumber>
    </recommendedName>
    <alternativeName>
        <fullName evidence="8">NQR complex subunit A</fullName>
    </alternativeName>
    <alternativeName>
        <fullName evidence="8">NQR-1 subunit A</fullName>
    </alternativeName>
</protein>
<evidence type="ECO:0000259" key="11">
    <source>
        <dbReference type="Pfam" id="PF24836"/>
    </source>
</evidence>
<dbReference type="PANTHER" id="PTHR37839">
    <property type="entry name" value="NA(+)-TRANSLOCATING NADH-QUINONE REDUCTASE SUBUNIT A"/>
    <property type="match status" value="1"/>
</dbReference>
<dbReference type="GO" id="GO:0016655">
    <property type="term" value="F:oxidoreductase activity, acting on NAD(P)H, quinone or similar compound as acceptor"/>
    <property type="evidence" value="ECO:0007669"/>
    <property type="project" value="UniProtKB-UniRule"/>
</dbReference>
<comment type="function">
    <text evidence="8">NQR complex catalyzes the reduction of ubiquinone-1 to ubiquinol by two successive reactions, coupled with the transport of Na(+) ions from the cytoplasm to the periplasm. NqrA to NqrE are probably involved in the second step, the conversion of ubisemiquinone to ubiquinol.</text>
</comment>
<evidence type="ECO:0000259" key="9">
    <source>
        <dbReference type="Pfam" id="PF05896"/>
    </source>
</evidence>
<dbReference type="Pfam" id="PF11973">
    <property type="entry name" value="NQRA_SLBB"/>
    <property type="match status" value="1"/>
</dbReference>
<dbReference type="GO" id="GO:0006814">
    <property type="term" value="P:sodium ion transport"/>
    <property type="evidence" value="ECO:0007669"/>
    <property type="project" value="UniProtKB-UniRule"/>
</dbReference>
<dbReference type="InterPro" id="IPR022615">
    <property type="entry name" value="NqrA_C_domain"/>
</dbReference>
<feature type="domain" description="NqrA N-terminal barrel-sandwich hybrid" evidence="9">
    <location>
        <begin position="5"/>
        <end position="98"/>
    </location>
</feature>
<comment type="catalytic activity">
    <reaction evidence="8">
        <text>a ubiquinone + n Na(+)(in) + NADH + H(+) = a ubiquinol + n Na(+)(out) + NAD(+)</text>
        <dbReference type="Rhea" id="RHEA:47748"/>
        <dbReference type="Rhea" id="RHEA-COMP:9565"/>
        <dbReference type="Rhea" id="RHEA-COMP:9566"/>
        <dbReference type="ChEBI" id="CHEBI:15378"/>
        <dbReference type="ChEBI" id="CHEBI:16389"/>
        <dbReference type="ChEBI" id="CHEBI:17976"/>
        <dbReference type="ChEBI" id="CHEBI:29101"/>
        <dbReference type="ChEBI" id="CHEBI:57540"/>
        <dbReference type="ChEBI" id="CHEBI:57945"/>
        <dbReference type="EC" id="7.2.1.1"/>
    </reaction>
</comment>
<dbReference type="InterPro" id="IPR056147">
    <property type="entry name" value="NQRA_N"/>
</dbReference>
<feature type="domain" description="NqrA second alpha/beta" evidence="11">
    <location>
        <begin position="115"/>
        <end position="257"/>
    </location>
</feature>
<evidence type="ECO:0000313" key="12">
    <source>
        <dbReference type="EMBL" id="NER18633.1"/>
    </source>
</evidence>
<evidence type="ECO:0000259" key="10">
    <source>
        <dbReference type="Pfam" id="PF11973"/>
    </source>
</evidence>
<dbReference type="Proteomes" id="UP000474296">
    <property type="component" value="Unassembled WGS sequence"/>
</dbReference>
<evidence type="ECO:0000256" key="5">
    <source>
        <dbReference type="ARBA" id="ARBA00023065"/>
    </source>
</evidence>
<evidence type="ECO:0000256" key="4">
    <source>
        <dbReference type="ARBA" id="ARBA00023053"/>
    </source>
</evidence>
<reference evidence="12 13" key="1">
    <citation type="submission" date="2020-01" db="EMBL/GenBank/DDBJ databases">
        <title>Spongiivirga citrea KCTC 32990T.</title>
        <authorList>
            <person name="Wang G."/>
        </authorList>
    </citation>
    <scope>NUCLEOTIDE SEQUENCE [LARGE SCALE GENOMIC DNA]</scope>
    <source>
        <strain evidence="12 13">KCTC 32990</strain>
    </source>
</reference>
<evidence type="ECO:0000313" key="13">
    <source>
        <dbReference type="Proteomes" id="UP000474296"/>
    </source>
</evidence>
<keyword evidence="6 8" id="KW-0830">Ubiquinone</keyword>
<dbReference type="InterPro" id="IPR056148">
    <property type="entry name" value="NQRA_2nd"/>
</dbReference>
<dbReference type="EC" id="7.2.1.1" evidence="8"/>
<feature type="domain" description="Na(+)-translocating NADH-quinone reductase subunit A C-terminal" evidence="10">
    <location>
        <begin position="263"/>
        <end position="313"/>
    </location>
</feature>
<dbReference type="Pfam" id="PF05896">
    <property type="entry name" value="NQRA_N"/>
    <property type="match status" value="1"/>
</dbReference>
<dbReference type="HAMAP" id="MF_00425">
    <property type="entry name" value="NqrA"/>
    <property type="match status" value="1"/>
</dbReference>
<keyword evidence="1 8" id="KW-0813">Transport</keyword>
<name>A0A6M0CNW3_9FLAO</name>
<sequence length="451" mass="50030">MSKDIRIKRGLNIKLKGQAEKVLSDAPKSQIFAIKPTDFHTVMPKMVVKEGQSVKQGEVLFYSKYSDKIKFTAPVSGVVKEIVRGAKRRILEVRVEADGKNINLEHGSKNPEEMSGEEVKDFILESGCWPFIKQRPYDVIANPDDKPKAIFISAYSTAPLAADVEFVLNNEEEAFQAGINAIAKLTEGKTHLSVDKTGTSFLNNVQNVEVHRVSGPHPAGNVGVQIHHIDPINAGERVWVINPADVIIIGRLFLNGAYDPSRVIAVAGSSVKNPKYYKTKIGAQISTFIYDAGVENPESIRMINGDVLTGEEVQPDNFLGFYNSTFTVIPEGNKYRMFGWLPFVGNSIPSMSRTSFAFLFKNKEFEVDTNLNGEERALVVTGEMEKVMPMDIYPMQLIKECMAGNIEKMENLGIYEVAPEDFALVDYASTSKIEAQAIIRQGLDIMIEEVG</sequence>
<evidence type="ECO:0000256" key="2">
    <source>
        <dbReference type="ARBA" id="ARBA00022967"/>
    </source>
</evidence>
<accession>A0A6M0CNW3</accession>
<dbReference type="EMBL" id="JAABOQ010000006">
    <property type="protein sequence ID" value="NER18633.1"/>
    <property type="molecule type" value="Genomic_DNA"/>
</dbReference>
<dbReference type="InterPro" id="IPR008703">
    <property type="entry name" value="NqrA"/>
</dbReference>
<comment type="subunit">
    <text evidence="8">Composed of six subunits; NqrA, NqrB, NqrC, NqrD, NqrE and NqrF.</text>
</comment>
<evidence type="ECO:0000256" key="8">
    <source>
        <dbReference type="HAMAP-Rule" id="MF_00425"/>
    </source>
</evidence>
<dbReference type="AlphaFoldDB" id="A0A6M0CNW3"/>